<keyword evidence="1" id="KW-0175">Coiled coil</keyword>
<name>A0ABS3Q0T8_9FLAO</name>
<dbReference type="RefSeq" id="WP_208059267.1">
    <property type="nucleotide sequence ID" value="NZ_JAGDYP010000008.1"/>
</dbReference>
<organism evidence="3 4">
    <name type="scientific">Capnocytophaga bilenii</name>
    <dbReference type="NCBI Taxonomy" id="2819369"/>
    <lineage>
        <taxon>Bacteria</taxon>
        <taxon>Pseudomonadati</taxon>
        <taxon>Bacteroidota</taxon>
        <taxon>Flavobacteriia</taxon>
        <taxon>Flavobacteriales</taxon>
        <taxon>Flavobacteriaceae</taxon>
        <taxon>Capnocytophaga</taxon>
    </lineage>
</organism>
<gene>
    <name evidence="3" type="ORF">J4N46_10625</name>
</gene>
<evidence type="ECO:0000256" key="2">
    <source>
        <dbReference type="SAM" id="Phobius"/>
    </source>
</evidence>
<feature type="transmembrane region" description="Helical" evidence="2">
    <location>
        <begin position="55"/>
        <end position="76"/>
    </location>
</feature>
<keyword evidence="2" id="KW-0812">Transmembrane</keyword>
<comment type="caution">
    <text evidence="3">The sequence shown here is derived from an EMBL/GenBank/DDBJ whole genome shotgun (WGS) entry which is preliminary data.</text>
</comment>
<sequence length="323" mass="37706">MNKITVAICILFVFYILVFLLILADFWSGTRKARAYGVKPTSYGYRRTINKIAEYYNVLIALTIIDGMQMIAVWYAEKYYNYTLFFFPFFTFVITIIISITEFKSIYERAKDKVRLDKAGVVLGQIIDHRDDLQKALDDIGVYMQTPEEKTEEKPVKKKKHKPRKAVVALILLLPLFFVGCKLPKQATQEQHTITIVQHDTLVVERTLPLTDTLYINVPQIRTIQPQCDSICNHEIKLLLQRLNTTKKAGNNQYGIYYDAYRNQLVLYQHLAQQLNTYRNRIAQLKEEKSQVKVIQKTYYPRWLLITAIAGIATTIIVLFFKR</sequence>
<keyword evidence="2" id="KW-1133">Transmembrane helix</keyword>
<protein>
    <submittedName>
        <fullName evidence="3">Uncharacterized protein</fullName>
    </submittedName>
</protein>
<accession>A0ABS3Q0T8</accession>
<feature type="transmembrane region" description="Helical" evidence="2">
    <location>
        <begin position="82"/>
        <end position="103"/>
    </location>
</feature>
<feature type="coiled-coil region" evidence="1">
    <location>
        <begin position="268"/>
        <end position="295"/>
    </location>
</feature>
<proteinExistence type="predicted"/>
<keyword evidence="2" id="KW-0472">Membrane</keyword>
<evidence type="ECO:0000313" key="3">
    <source>
        <dbReference type="EMBL" id="MBO1884853.1"/>
    </source>
</evidence>
<reference evidence="3 4" key="1">
    <citation type="submission" date="2021-03" db="EMBL/GenBank/DDBJ databases">
        <title>Isolation and description of Capnocytophaga bilenii sp. nov., a novel Capnocytophaga species, isolated from a gingivitis subject.</title>
        <authorList>
            <person name="Antezack A."/>
            <person name="Monnet-Corti V."/>
            <person name="La Scola B."/>
        </authorList>
    </citation>
    <scope>NUCLEOTIDE SEQUENCE [LARGE SCALE GENOMIC DNA]</scope>
    <source>
        <strain evidence="3 4">Marseille-Q4570</strain>
    </source>
</reference>
<feature type="transmembrane region" description="Helical" evidence="2">
    <location>
        <begin position="303"/>
        <end position="321"/>
    </location>
</feature>
<dbReference type="EMBL" id="JAGDYP010000008">
    <property type="protein sequence ID" value="MBO1884853.1"/>
    <property type="molecule type" value="Genomic_DNA"/>
</dbReference>
<feature type="transmembrane region" description="Helical" evidence="2">
    <location>
        <begin position="6"/>
        <end position="27"/>
    </location>
</feature>
<evidence type="ECO:0000256" key="1">
    <source>
        <dbReference type="SAM" id="Coils"/>
    </source>
</evidence>
<keyword evidence="4" id="KW-1185">Reference proteome</keyword>
<dbReference type="Proteomes" id="UP000681610">
    <property type="component" value="Unassembled WGS sequence"/>
</dbReference>
<evidence type="ECO:0000313" key="4">
    <source>
        <dbReference type="Proteomes" id="UP000681610"/>
    </source>
</evidence>